<proteinExistence type="predicted"/>
<evidence type="ECO:0000313" key="2">
    <source>
        <dbReference type="Proteomes" id="UP000748752"/>
    </source>
</evidence>
<dbReference type="RefSeq" id="WP_200239405.1">
    <property type="nucleotide sequence ID" value="NZ_NRRV01000040.1"/>
</dbReference>
<dbReference type="Proteomes" id="UP000748752">
    <property type="component" value="Unassembled WGS sequence"/>
</dbReference>
<evidence type="ECO:0000313" key="1">
    <source>
        <dbReference type="EMBL" id="MBK1632133.1"/>
    </source>
</evidence>
<dbReference type="EMBL" id="NRRV01000040">
    <property type="protein sequence ID" value="MBK1632133.1"/>
    <property type="molecule type" value="Genomic_DNA"/>
</dbReference>
<gene>
    <name evidence="1" type="ORF">CKO31_15590</name>
</gene>
<accession>A0ABS1CJM3</accession>
<sequence>MRRNITLAVDQELIGKLKTIAAEQGTSVSGLLRGELQRLVERNERFEQARSGALADLAAGFDLGGRTSSRDELHDREALR</sequence>
<reference evidence="1 2" key="1">
    <citation type="journal article" date="2020" name="Microorganisms">
        <title>Osmotic Adaptation and Compatible Solute Biosynthesis of Phototrophic Bacteria as Revealed from Genome Analyses.</title>
        <authorList>
            <person name="Imhoff J.F."/>
            <person name="Rahn T."/>
            <person name="Kunzel S."/>
            <person name="Keller A."/>
            <person name="Neulinger S.C."/>
        </authorList>
    </citation>
    <scope>NUCLEOTIDE SEQUENCE [LARGE SCALE GENOMIC DNA]</scope>
    <source>
        <strain evidence="1 2">DSM 6210</strain>
    </source>
</reference>
<organism evidence="1 2">
    <name type="scientific">Thiohalocapsa halophila</name>
    <dbReference type="NCBI Taxonomy" id="69359"/>
    <lineage>
        <taxon>Bacteria</taxon>
        <taxon>Pseudomonadati</taxon>
        <taxon>Pseudomonadota</taxon>
        <taxon>Gammaproteobacteria</taxon>
        <taxon>Chromatiales</taxon>
        <taxon>Chromatiaceae</taxon>
        <taxon>Thiohalocapsa</taxon>
    </lineage>
</organism>
<name>A0ABS1CJM3_9GAMM</name>
<evidence type="ECO:0008006" key="3">
    <source>
        <dbReference type="Google" id="ProtNLM"/>
    </source>
</evidence>
<protein>
    <recommendedName>
        <fullName evidence="3">Ribbon-helix-helix protein, CopG family</fullName>
    </recommendedName>
</protein>
<comment type="caution">
    <text evidence="1">The sequence shown here is derived from an EMBL/GenBank/DDBJ whole genome shotgun (WGS) entry which is preliminary data.</text>
</comment>
<keyword evidence="2" id="KW-1185">Reference proteome</keyword>